<keyword evidence="1" id="KW-0812">Transmembrane</keyword>
<keyword evidence="1" id="KW-1133">Transmembrane helix</keyword>
<proteinExistence type="predicted"/>
<evidence type="ECO:0000256" key="1">
    <source>
        <dbReference type="SAM" id="Phobius"/>
    </source>
</evidence>
<feature type="transmembrane region" description="Helical" evidence="1">
    <location>
        <begin position="70"/>
        <end position="94"/>
    </location>
</feature>
<feature type="transmembrane region" description="Helical" evidence="1">
    <location>
        <begin position="115"/>
        <end position="146"/>
    </location>
</feature>
<feature type="transmembrane region" description="Helical" evidence="1">
    <location>
        <begin position="405"/>
        <end position="429"/>
    </location>
</feature>
<reference evidence="2" key="1">
    <citation type="submission" date="2017-12" db="EMBL/GenBank/DDBJ databases">
        <title>Gene loss provides genomic basis for host adaptation in cereal stripe rust fungi.</title>
        <authorList>
            <person name="Xia C."/>
        </authorList>
    </citation>
    <scope>NUCLEOTIDE SEQUENCE [LARGE SCALE GENOMIC DNA]</scope>
    <source>
        <strain evidence="2">93-210</strain>
    </source>
</reference>
<name>A0A2S4UMN1_9BASI</name>
<feature type="transmembrane region" description="Helical" evidence="1">
    <location>
        <begin position="217"/>
        <end position="236"/>
    </location>
</feature>
<gene>
    <name evidence="2" type="ORF">PSTT_14377</name>
</gene>
<comment type="caution">
    <text evidence="2">The sequence shown here is derived from an EMBL/GenBank/DDBJ whole genome shotgun (WGS) entry which is preliminary data.</text>
</comment>
<accession>A0A2S4UMN1</accession>
<evidence type="ECO:0000313" key="2">
    <source>
        <dbReference type="EMBL" id="POV98519.1"/>
    </source>
</evidence>
<feature type="transmembrane region" description="Helical" evidence="1">
    <location>
        <begin position="444"/>
        <end position="468"/>
    </location>
</feature>
<dbReference type="AlphaFoldDB" id="A0A2S4UMN1"/>
<dbReference type="VEuPathDB" id="FungiDB:PSHT_04191"/>
<keyword evidence="3" id="KW-1185">Reference proteome</keyword>
<feature type="transmembrane region" description="Helical" evidence="1">
    <location>
        <begin position="309"/>
        <end position="331"/>
    </location>
</feature>
<dbReference type="Proteomes" id="UP000239156">
    <property type="component" value="Unassembled WGS sequence"/>
</dbReference>
<organism evidence="2 3">
    <name type="scientific">Puccinia striiformis</name>
    <dbReference type="NCBI Taxonomy" id="27350"/>
    <lineage>
        <taxon>Eukaryota</taxon>
        <taxon>Fungi</taxon>
        <taxon>Dikarya</taxon>
        <taxon>Basidiomycota</taxon>
        <taxon>Pucciniomycotina</taxon>
        <taxon>Pucciniomycetes</taxon>
        <taxon>Pucciniales</taxon>
        <taxon>Pucciniaceae</taxon>
        <taxon>Puccinia</taxon>
    </lineage>
</organism>
<dbReference type="VEuPathDB" id="FungiDB:PSTT_14377"/>
<keyword evidence="1" id="KW-0472">Membrane</keyword>
<dbReference type="EMBL" id="PKSL01000224">
    <property type="protein sequence ID" value="POV98519.1"/>
    <property type="molecule type" value="Genomic_DNA"/>
</dbReference>
<sequence length="505" mass="56218">APLAHLGLFKYFSGSWYERPSQLTMSTTSPSPPNELFDTICRFIALYQTQPSAEARLAAFIVRDTPSFSLRVVFCFIAVIMIWVIIICCASLILRWRRGTLWFVRSLHKSDGAYFTPHVGSMFALTSIFSALGVGLLICCMSALFFSRIDLLTLTTWIGLQTKSTCGMARSEEVLPNPMMIQTMGAAIAALSLFNQPEVRNSTLGLENVRRIRMSSAMWNCLVIGLPVIVSGALIASDIYANTNANKLQAKVREIFVRMESLKTIASDSQQCLKSSPSSTPNFSSVPELLPLLLDLRHNSLYLTNSMQISFACWAVSGTINFAIWIPCFIIQLKIFKKQVDDENFFSPKPPVDRISPLEISLPLELSGHAVVHLNSPIPAPHGQVRQKPKNRSQANLSMNNSYRALVFSSASYTIVTMGTLFLTIWGLIAPNVVLQGGKPRMRFLSILLVLFAFYGLSINLGILYQAWSTSRKLVKKANPTPTTKKVKQSHFSLKSFRNKSHESL</sequence>
<feature type="non-terminal residue" evidence="2">
    <location>
        <position position="1"/>
    </location>
</feature>
<protein>
    <submittedName>
        <fullName evidence="2">Uncharacterized protein</fullName>
    </submittedName>
</protein>
<evidence type="ECO:0000313" key="3">
    <source>
        <dbReference type="Proteomes" id="UP000239156"/>
    </source>
</evidence>